<dbReference type="Proteomes" id="UP001215280">
    <property type="component" value="Unassembled WGS sequence"/>
</dbReference>
<reference evidence="2" key="1">
    <citation type="submission" date="2023-03" db="EMBL/GenBank/DDBJ databases">
        <title>Massive genome expansion in bonnet fungi (Mycena s.s.) driven by repeated elements and novel gene families across ecological guilds.</title>
        <authorList>
            <consortium name="Lawrence Berkeley National Laboratory"/>
            <person name="Harder C.B."/>
            <person name="Miyauchi S."/>
            <person name="Viragh M."/>
            <person name="Kuo A."/>
            <person name="Thoen E."/>
            <person name="Andreopoulos B."/>
            <person name="Lu D."/>
            <person name="Skrede I."/>
            <person name="Drula E."/>
            <person name="Henrissat B."/>
            <person name="Morin E."/>
            <person name="Kohler A."/>
            <person name="Barry K."/>
            <person name="LaButti K."/>
            <person name="Morin E."/>
            <person name="Salamov A."/>
            <person name="Lipzen A."/>
            <person name="Mereny Z."/>
            <person name="Hegedus B."/>
            <person name="Baldrian P."/>
            <person name="Stursova M."/>
            <person name="Weitz H."/>
            <person name="Taylor A."/>
            <person name="Grigoriev I.V."/>
            <person name="Nagy L.G."/>
            <person name="Martin F."/>
            <person name="Kauserud H."/>
        </authorList>
    </citation>
    <scope>NUCLEOTIDE SEQUENCE</scope>
    <source>
        <strain evidence="2">CBHHK188m</strain>
    </source>
</reference>
<name>A0AAD7P2V2_9AGAR</name>
<proteinExistence type="predicted"/>
<keyword evidence="3" id="KW-1185">Reference proteome</keyword>
<gene>
    <name evidence="2" type="ORF">DFH07DRAFT_787370</name>
</gene>
<evidence type="ECO:0000313" key="3">
    <source>
        <dbReference type="Proteomes" id="UP001215280"/>
    </source>
</evidence>
<dbReference type="EMBL" id="JARJLG010000001">
    <property type="protein sequence ID" value="KAJ7785294.1"/>
    <property type="molecule type" value="Genomic_DNA"/>
</dbReference>
<accession>A0AAD7P2V2</accession>
<organism evidence="2 3">
    <name type="scientific">Mycena maculata</name>
    <dbReference type="NCBI Taxonomy" id="230809"/>
    <lineage>
        <taxon>Eukaryota</taxon>
        <taxon>Fungi</taxon>
        <taxon>Dikarya</taxon>
        <taxon>Basidiomycota</taxon>
        <taxon>Agaricomycotina</taxon>
        <taxon>Agaricomycetes</taxon>
        <taxon>Agaricomycetidae</taxon>
        <taxon>Agaricales</taxon>
        <taxon>Marasmiineae</taxon>
        <taxon>Mycenaceae</taxon>
        <taxon>Mycena</taxon>
    </lineage>
</organism>
<feature type="compositionally biased region" description="Low complexity" evidence="1">
    <location>
        <begin position="179"/>
        <end position="192"/>
    </location>
</feature>
<evidence type="ECO:0000313" key="2">
    <source>
        <dbReference type="EMBL" id="KAJ7785294.1"/>
    </source>
</evidence>
<sequence length="219" mass="23997">MFISTSCPSRSAKPVRTAAHGRAYCLSTPNRGQCLSVRMRNAGCSSMKASAQSPMTCSRWRVVSSGRRARGNRKAGVWPMNPLLHRRRVVTDSAASRTVICSQNSARGSNKKPISRSYGPKALMKSTSRGRKSAANDGDSNTSLGMAVRPSNVRDLRARGGVRDTASRTAHSMSKWYNSSSAPSGSQLSSSSKYRRWDHSQPRVVLGFRHVVIIILRRM</sequence>
<comment type="caution">
    <text evidence="2">The sequence shown here is derived from an EMBL/GenBank/DDBJ whole genome shotgun (WGS) entry which is preliminary data.</text>
</comment>
<evidence type="ECO:0000256" key="1">
    <source>
        <dbReference type="SAM" id="MobiDB-lite"/>
    </source>
</evidence>
<protein>
    <submittedName>
        <fullName evidence="2">Uncharacterized protein</fullName>
    </submittedName>
</protein>
<feature type="compositionally biased region" description="Polar residues" evidence="1">
    <location>
        <begin position="167"/>
        <end position="178"/>
    </location>
</feature>
<feature type="compositionally biased region" description="Basic and acidic residues" evidence="1">
    <location>
        <begin position="152"/>
        <end position="166"/>
    </location>
</feature>
<dbReference type="AlphaFoldDB" id="A0AAD7P2V2"/>
<feature type="region of interest" description="Disordered" evidence="1">
    <location>
        <begin position="101"/>
        <end position="196"/>
    </location>
</feature>